<evidence type="ECO:0000313" key="3">
    <source>
        <dbReference type="Proteomes" id="UP000053989"/>
    </source>
</evidence>
<dbReference type="InParanoid" id="A0A0C3E039"/>
<dbReference type="Proteomes" id="UP000053989">
    <property type="component" value="Unassembled WGS sequence"/>
</dbReference>
<feature type="non-terminal residue" evidence="2">
    <location>
        <position position="1"/>
    </location>
</feature>
<dbReference type="AlphaFoldDB" id="A0A0C3E039"/>
<feature type="compositionally biased region" description="Basic and acidic residues" evidence="1">
    <location>
        <begin position="369"/>
        <end position="382"/>
    </location>
</feature>
<sequence>MNLSQLRRKTDISGLTFQVGGKNHPNEGRFYVLWRNGGFLVIQAEPFRRPGVIYDPYLTTPRSTYLEECKAWNYLLEVIQTMLDTIVFDGEKNWAHLVRQKDNTYRLVYTTKRFVQKCSIWTKVIDLDEIEITRFVDGLQWEGIYQGKDVDLLISWEEQWGSHVSAEIDGQKIMHSLGLGRYTFEFLGPVAKNGTIVGVVSEAVIGRRITRADRAVVFDAIADIQRHGVLLGALCESDLYITGQGVKITNIASVSYCRDLDKLAEKAEECHWRKLERIFGGDLATSFFISASRTQMSNFCVIPRLPTLGRPVPPSPEETMIRLLWSKRNSVPSWLVKERLPLDGLDVHRNRRPRECKRKFLPPDDDEDKLQKDGAKASKSDKPLSVFKSRNLNISLHPYSRPASKRLVLAQE</sequence>
<reference evidence="3" key="2">
    <citation type="submission" date="2015-01" db="EMBL/GenBank/DDBJ databases">
        <title>Evolutionary Origins and Diversification of the Mycorrhizal Mutualists.</title>
        <authorList>
            <consortium name="DOE Joint Genome Institute"/>
            <consortium name="Mycorrhizal Genomics Consortium"/>
            <person name="Kohler A."/>
            <person name="Kuo A."/>
            <person name="Nagy L.G."/>
            <person name="Floudas D."/>
            <person name="Copeland A."/>
            <person name="Barry K.W."/>
            <person name="Cichocki N."/>
            <person name="Veneault-Fourrey C."/>
            <person name="LaButti K."/>
            <person name="Lindquist E.A."/>
            <person name="Lipzen A."/>
            <person name="Lundell T."/>
            <person name="Morin E."/>
            <person name="Murat C."/>
            <person name="Riley R."/>
            <person name="Ohm R."/>
            <person name="Sun H."/>
            <person name="Tunlid A."/>
            <person name="Henrissat B."/>
            <person name="Grigoriev I.V."/>
            <person name="Hibbett D.S."/>
            <person name="Martin F."/>
        </authorList>
    </citation>
    <scope>NUCLEOTIDE SEQUENCE [LARGE SCALE GENOMIC DNA]</scope>
    <source>
        <strain evidence="3">Foug A</strain>
    </source>
</reference>
<dbReference type="OrthoDB" id="2874131at2759"/>
<dbReference type="HOGENOM" id="CLU_049760_1_0_1"/>
<evidence type="ECO:0000313" key="2">
    <source>
        <dbReference type="EMBL" id="KIM61864.1"/>
    </source>
</evidence>
<feature type="region of interest" description="Disordered" evidence="1">
    <location>
        <begin position="357"/>
        <end position="384"/>
    </location>
</feature>
<gene>
    <name evidence="2" type="ORF">SCLCIDRAFT_1215684</name>
</gene>
<name>A0A0C3E039_9AGAM</name>
<protein>
    <submittedName>
        <fullName evidence="2">Uncharacterized protein</fullName>
    </submittedName>
</protein>
<organism evidence="2 3">
    <name type="scientific">Scleroderma citrinum Foug A</name>
    <dbReference type="NCBI Taxonomy" id="1036808"/>
    <lineage>
        <taxon>Eukaryota</taxon>
        <taxon>Fungi</taxon>
        <taxon>Dikarya</taxon>
        <taxon>Basidiomycota</taxon>
        <taxon>Agaricomycotina</taxon>
        <taxon>Agaricomycetes</taxon>
        <taxon>Agaricomycetidae</taxon>
        <taxon>Boletales</taxon>
        <taxon>Sclerodermatineae</taxon>
        <taxon>Sclerodermataceae</taxon>
        <taxon>Scleroderma</taxon>
    </lineage>
</organism>
<proteinExistence type="predicted"/>
<reference evidence="2 3" key="1">
    <citation type="submission" date="2014-04" db="EMBL/GenBank/DDBJ databases">
        <authorList>
            <consortium name="DOE Joint Genome Institute"/>
            <person name="Kuo A."/>
            <person name="Kohler A."/>
            <person name="Nagy L.G."/>
            <person name="Floudas D."/>
            <person name="Copeland A."/>
            <person name="Barry K.W."/>
            <person name="Cichocki N."/>
            <person name="Veneault-Fourrey C."/>
            <person name="LaButti K."/>
            <person name="Lindquist E.A."/>
            <person name="Lipzen A."/>
            <person name="Lundell T."/>
            <person name="Morin E."/>
            <person name="Murat C."/>
            <person name="Sun H."/>
            <person name="Tunlid A."/>
            <person name="Henrissat B."/>
            <person name="Grigoriev I.V."/>
            <person name="Hibbett D.S."/>
            <person name="Martin F."/>
            <person name="Nordberg H.P."/>
            <person name="Cantor M.N."/>
            <person name="Hua S.X."/>
        </authorList>
    </citation>
    <scope>NUCLEOTIDE SEQUENCE [LARGE SCALE GENOMIC DNA]</scope>
    <source>
        <strain evidence="2 3">Foug A</strain>
    </source>
</reference>
<keyword evidence="3" id="KW-1185">Reference proteome</keyword>
<evidence type="ECO:0000256" key="1">
    <source>
        <dbReference type="SAM" id="MobiDB-lite"/>
    </source>
</evidence>
<dbReference type="EMBL" id="KN822047">
    <property type="protein sequence ID" value="KIM61864.1"/>
    <property type="molecule type" value="Genomic_DNA"/>
</dbReference>
<accession>A0A0C3E039</accession>